<gene>
    <name evidence="13" type="ORF">RCOM_1619690</name>
</gene>
<accession>B9RE98</accession>
<name>B9RE98_RICCO</name>
<dbReference type="Pfam" id="PF00067">
    <property type="entry name" value="p450"/>
    <property type="match status" value="1"/>
</dbReference>
<comment type="subcellular location">
    <subcellularLocation>
        <location evidence="1">Membrane</location>
        <topology evidence="1">Single-pass membrane protein</topology>
    </subcellularLocation>
</comment>
<dbReference type="CDD" id="cd11052">
    <property type="entry name" value="CYP72_clan"/>
    <property type="match status" value="1"/>
</dbReference>
<dbReference type="InParanoid" id="B9RE98"/>
<dbReference type="InterPro" id="IPR036396">
    <property type="entry name" value="Cyt_P450_sf"/>
</dbReference>
<dbReference type="STRING" id="3988.B9RE98"/>
<keyword evidence="5 11" id="KW-0479">Metal-binding</keyword>
<dbReference type="InterPro" id="IPR002401">
    <property type="entry name" value="Cyt_P450_E_grp-I"/>
</dbReference>
<evidence type="ECO:0000256" key="4">
    <source>
        <dbReference type="ARBA" id="ARBA00022692"/>
    </source>
</evidence>
<evidence type="ECO:0000313" key="14">
    <source>
        <dbReference type="Proteomes" id="UP000008311"/>
    </source>
</evidence>
<protein>
    <submittedName>
        <fullName evidence="13">Cytochrome P450, putative</fullName>
        <ecNumber evidence="13">1.3.3.9</ecNumber>
    </submittedName>
</protein>
<comment type="cofactor">
    <cofactor evidence="11">
        <name>heme</name>
        <dbReference type="ChEBI" id="CHEBI:30413"/>
    </cofactor>
</comment>
<dbReference type="GO" id="GO:0020037">
    <property type="term" value="F:heme binding"/>
    <property type="evidence" value="ECO:0007669"/>
    <property type="project" value="InterPro"/>
</dbReference>
<proteinExistence type="inferred from homology"/>
<organism evidence="13 14">
    <name type="scientific">Ricinus communis</name>
    <name type="common">Castor bean</name>
    <dbReference type="NCBI Taxonomy" id="3988"/>
    <lineage>
        <taxon>Eukaryota</taxon>
        <taxon>Viridiplantae</taxon>
        <taxon>Streptophyta</taxon>
        <taxon>Embryophyta</taxon>
        <taxon>Tracheophyta</taxon>
        <taxon>Spermatophyta</taxon>
        <taxon>Magnoliopsida</taxon>
        <taxon>eudicotyledons</taxon>
        <taxon>Gunneridae</taxon>
        <taxon>Pentapetalae</taxon>
        <taxon>rosids</taxon>
        <taxon>fabids</taxon>
        <taxon>Malpighiales</taxon>
        <taxon>Euphorbiaceae</taxon>
        <taxon>Acalyphoideae</taxon>
        <taxon>Acalypheae</taxon>
        <taxon>Ricinus</taxon>
    </lineage>
</organism>
<dbReference type="EC" id="1.3.3.9" evidence="13"/>
<comment type="similarity">
    <text evidence="2 12">Belongs to the cytochrome P450 family.</text>
</comment>
<dbReference type="EMBL" id="EQ973775">
    <property type="protein sequence ID" value="EEF50706.1"/>
    <property type="molecule type" value="Genomic_DNA"/>
</dbReference>
<dbReference type="InterPro" id="IPR050665">
    <property type="entry name" value="Cytochrome_P450_Monooxygen"/>
</dbReference>
<dbReference type="InterPro" id="IPR017972">
    <property type="entry name" value="Cyt_P450_CS"/>
</dbReference>
<keyword evidence="7 12" id="KW-0560">Oxidoreductase</keyword>
<dbReference type="PRINTS" id="PR00463">
    <property type="entry name" value="EP450I"/>
</dbReference>
<evidence type="ECO:0000256" key="10">
    <source>
        <dbReference type="ARBA" id="ARBA00023136"/>
    </source>
</evidence>
<evidence type="ECO:0000256" key="8">
    <source>
        <dbReference type="ARBA" id="ARBA00023004"/>
    </source>
</evidence>
<dbReference type="InterPro" id="IPR001128">
    <property type="entry name" value="Cyt_P450"/>
</dbReference>
<dbReference type="Proteomes" id="UP000008311">
    <property type="component" value="Unassembled WGS sequence"/>
</dbReference>
<dbReference type="SUPFAM" id="SSF48264">
    <property type="entry name" value="Cytochrome P450"/>
    <property type="match status" value="1"/>
</dbReference>
<keyword evidence="6" id="KW-1133">Transmembrane helix</keyword>
<dbReference type="eggNOG" id="KOG0157">
    <property type="taxonomic scope" value="Eukaryota"/>
</dbReference>
<evidence type="ECO:0000256" key="3">
    <source>
        <dbReference type="ARBA" id="ARBA00022617"/>
    </source>
</evidence>
<dbReference type="PANTHER" id="PTHR24282">
    <property type="entry name" value="CYTOCHROME P450 FAMILY MEMBER"/>
    <property type="match status" value="1"/>
</dbReference>
<keyword evidence="9 12" id="KW-0503">Monooxygenase</keyword>
<dbReference type="GO" id="GO:0005506">
    <property type="term" value="F:iron ion binding"/>
    <property type="evidence" value="ECO:0007669"/>
    <property type="project" value="InterPro"/>
</dbReference>
<evidence type="ECO:0000256" key="1">
    <source>
        <dbReference type="ARBA" id="ARBA00004167"/>
    </source>
</evidence>
<keyword evidence="8 11" id="KW-0408">Iron</keyword>
<evidence type="ECO:0000256" key="9">
    <source>
        <dbReference type="ARBA" id="ARBA00023033"/>
    </source>
</evidence>
<dbReference type="PROSITE" id="PS00086">
    <property type="entry name" value="CYTOCHROME_P450"/>
    <property type="match status" value="1"/>
</dbReference>
<evidence type="ECO:0000256" key="11">
    <source>
        <dbReference type="PIRSR" id="PIRSR602401-1"/>
    </source>
</evidence>
<dbReference type="PANTHER" id="PTHR24282:SF233">
    <property type="entry name" value="CYTOCHROME P450"/>
    <property type="match status" value="1"/>
</dbReference>
<reference evidence="14" key="1">
    <citation type="journal article" date="2010" name="Nat. Biotechnol.">
        <title>Draft genome sequence of the oilseed species Ricinus communis.</title>
        <authorList>
            <person name="Chan A.P."/>
            <person name="Crabtree J."/>
            <person name="Zhao Q."/>
            <person name="Lorenzi H."/>
            <person name="Orvis J."/>
            <person name="Puiu D."/>
            <person name="Melake-Berhan A."/>
            <person name="Jones K.M."/>
            <person name="Redman J."/>
            <person name="Chen G."/>
            <person name="Cahoon E.B."/>
            <person name="Gedil M."/>
            <person name="Stanke M."/>
            <person name="Haas B.J."/>
            <person name="Wortman J.R."/>
            <person name="Fraser-Liggett C.M."/>
            <person name="Ravel J."/>
            <person name="Rabinowicz P.D."/>
        </authorList>
    </citation>
    <scope>NUCLEOTIDE SEQUENCE [LARGE SCALE GENOMIC DNA]</scope>
    <source>
        <strain evidence="14">cv. Hale</strain>
    </source>
</reference>
<feature type="binding site" description="axial binding residue" evidence="11">
    <location>
        <position position="461"/>
    </location>
    <ligand>
        <name>heme</name>
        <dbReference type="ChEBI" id="CHEBI:30413"/>
    </ligand>
    <ligandPart>
        <name>Fe</name>
        <dbReference type="ChEBI" id="CHEBI:18248"/>
    </ligandPart>
</feature>
<evidence type="ECO:0000256" key="5">
    <source>
        <dbReference type="ARBA" id="ARBA00022723"/>
    </source>
</evidence>
<keyword evidence="10" id="KW-0472">Membrane</keyword>
<evidence type="ECO:0000313" key="13">
    <source>
        <dbReference type="EMBL" id="EEF50706.1"/>
    </source>
</evidence>
<dbReference type="Gene3D" id="1.10.630.10">
    <property type="entry name" value="Cytochrome P450"/>
    <property type="match status" value="1"/>
</dbReference>
<dbReference type="PRINTS" id="PR00385">
    <property type="entry name" value="P450"/>
</dbReference>
<evidence type="ECO:0000256" key="7">
    <source>
        <dbReference type="ARBA" id="ARBA00023002"/>
    </source>
</evidence>
<dbReference type="GO" id="GO:0016705">
    <property type="term" value="F:oxidoreductase activity, acting on paired donors, with incorporation or reduction of molecular oxygen"/>
    <property type="evidence" value="ECO:0007669"/>
    <property type="project" value="InterPro"/>
</dbReference>
<evidence type="ECO:0000256" key="12">
    <source>
        <dbReference type="RuleBase" id="RU000461"/>
    </source>
</evidence>
<dbReference type="GO" id="GO:0004497">
    <property type="term" value="F:monooxygenase activity"/>
    <property type="evidence" value="ECO:0000318"/>
    <property type="project" value="GO_Central"/>
</dbReference>
<evidence type="ECO:0000256" key="6">
    <source>
        <dbReference type="ARBA" id="ARBA00022989"/>
    </source>
</evidence>
<keyword evidence="3 11" id="KW-0349">Heme</keyword>
<dbReference type="GO" id="GO:0016020">
    <property type="term" value="C:membrane"/>
    <property type="evidence" value="ECO:0007669"/>
    <property type="project" value="UniProtKB-SubCell"/>
</dbReference>
<keyword evidence="4" id="KW-0812">Transmembrane</keyword>
<evidence type="ECO:0000256" key="2">
    <source>
        <dbReference type="ARBA" id="ARBA00010617"/>
    </source>
</evidence>
<keyword evidence="14" id="KW-1185">Reference proteome</keyword>
<sequence>MKNLIVCLASCFCLYFLLNLIKFLSKVWWNPICVQSSMRSQGIKGPSYRFLLGNTKEITNMRSRIMNGPMELSHEMLPRIQPHIYYWIKLYGTYFLNWYGPKAQLIITEPELVQEVLNNKEGAFGKKHIQNYADKLLGNGLFASQGEKWLKMRKLANQAFHGESLKGMVPAMVASVETMLQRWRQNQEGKEIEVYQEFKVLTAEIISKTAFGSNYLEGKNTFDMLARMANIVARNNYRVGIPGIKKFLKTRDDTASEKLEQGMRDSIMKIIKKREEEMLMGKNDAYGNDFLGLLLKAHHDNDKAKKISVNDLIDECKSFYVAGHETTSSSLTWTVLLLAIHPIWQEKAREEVLELFGKQNPSPDGIRRLKIMSMIVNESLRLYTPAFSITREVQKEVKLGKLVVPEKMSVCLPVLAVHHNPQVWGEDVHLFKPERFIDGVAKATENSIGAFLPFGGGPRSCVGMNFATTEMKIVLSMILQHCRFTLSPTYVHSPVDILTIRPQYGLQIMLEAL</sequence>
<dbReference type="AlphaFoldDB" id="B9RE98"/>